<evidence type="ECO:0000313" key="1">
    <source>
        <dbReference type="EMBL" id="PAU72727.1"/>
    </source>
</evidence>
<organism evidence="1 2">
    <name type="scientific">Vreelandella alkaliphila</name>
    <dbReference type="NCBI Taxonomy" id="272774"/>
    <lineage>
        <taxon>Bacteria</taxon>
        <taxon>Pseudomonadati</taxon>
        <taxon>Pseudomonadota</taxon>
        <taxon>Gammaproteobacteria</taxon>
        <taxon>Oceanospirillales</taxon>
        <taxon>Halomonadaceae</taxon>
        <taxon>Vreelandella</taxon>
    </lineage>
</organism>
<sequence length="128" mass="13996">MTGGRSSALQFAKRLNTRALLCIYAMEHTGFVVRGKRSAPAMAARRSSVWLVCKGQPKSCATIAGALWLVPRHALPALQFAKRLNTRALLCIYAMEQTDFVVRGKRSAPAMADQRSGCKWNSTALTAQ</sequence>
<dbReference type="Proteomes" id="UP000218675">
    <property type="component" value="Unassembled WGS sequence"/>
</dbReference>
<protein>
    <submittedName>
        <fullName evidence="1">Uncharacterized protein</fullName>
    </submittedName>
</protein>
<gene>
    <name evidence="1" type="ORF">CK497_06315</name>
</gene>
<keyword evidence="2" id="KW-1185">Reference proteome</keyword>
<dbReference type="EMBL" id="NSKA01000002">
    <property type="protein sequence ID" value="PAU72727.1"/>
    <property type="molecule type" value="Genomic_DNA"/>
</dbReference>
<name>A0ABX4HJQ7_9GAMM</name>
<proteinExistence type="predicted"/>
<accession>A0ABX4HJQ7</accession>
<reference evidence="1 2" key="1">
    <citation type="submission" date="2017-08" db="EMBL/GenBank/DDBJ databases">
        <title>Halomonas binhaiensis sp. nov., isolated from saline alkaline soil.</title>
        <authorList>
            <person name="Wang D."/>
            <person name="Zhang G."/>
        </authorList>
    </citation>
    <scope>NUCLEOTIDE SEQUENCE [LARGE SCALE GENOMIC DNA]</scope>
    <source>
        <strain evidence="1 2">WN018</strain>
    </source>
</reference>
<evidence type="ECO:0000313" key="2">
    <source>
        <dbReference type="Proteomes" id="UP000218675"/>
    </source>
</evidence>
<comment type="caution">
    <text evidence="1">The sequence shown here is derived from an EMBL/GenBank/DDBJ whole genome shotgun (WGS) entry which is preliminary data.</text>
</comment>